<dbReference type="InterPro" id="IPR014710">
    <property type="entry name" value="RmlC-like_jellyroll"/>
</dbReference>
<evidence type="ECO:0000259" key="1">
    <source>
        <dbReference type="Pfam" id="PF06172"/>
    </source>
</evidence>
<dbReference type="Proteomes" id="UP000540909">
    <property type="component" value="Unassembled WGS sequence"/>
</dbReference>
<dbReference type="PANTHER" id="PTHR33387:SF3">
    <property type="entry name" value="DUF985 DOMAIN-CONTAINING PROTEIN"/>
    <property type="match status" value="1"/>
</dbReference>
<sequence length="140" mass="15352">MSPEEIIRELGMQPHPEGGWYVQTFRDTMGGERGHSTAIYYLLARGQRSHWHRVHDAAEVWHYYAGAPLSLHLSADGTASETLTLGTNLPAGERPQAIVPANWWQSAESLGDFTLVGCTVAPGFEFSSFEMAPPGWKPGG</sequence>
<evidence type="ECO:0000313" key="2">
    <source>
        <dbReference type="EMBL" id="MBB4238563.1"/>
    </source>
</evidence>
<protein>
    <recommendedName>
        <fullName evidence="1">DUF985 domain-containing protein</fullName>
    </recommendedName>
</protein>
<dbReference type="RefSeq" id="WP_184472970.1">
    <property type="nucleotide sequence ID" value="NZ_JACIFY010000023.1"/>
</dbReference>
<dbReference type="InterPro" id="IPR009327">
    <property type="entry name" value="Cupin_DUF985"/>
</dbReference>
<reference evidence="2 3" key="1">
    <citation type="submission" date="2020-08" db="EMBL/GenBank/DDBJ databases">
        <title>Genomic Encyclopedia of Type Strains, Phase IV (KMG-V): Genome sequencing to study the core and pangenomes of soil and plant-associated prokaryotes.</title>
        <authorList>
            <person name="Whitman W."/>
        </authorList>
    </citation>
    <scope>NUCLEOTIDE SEQUENCE [LARGE SCALE GENOMIC DNA]</scope>
    <source>
        <strain evidence="2 3">SEMIA 4089</strain>
    </source>
</reference>
<comment type="caution">
    <text evidence="2">The sequence shown here is derived from an EMBL/GenBank/DDBJ whole genome shotgun (WGS) entry which is preliminary data.</text>
</comment>
<dbReference type="InterPro" id="IPR011051">
    <property type="entry name" value="RmlC_Cupin_sf"/>
</dbReference>
<feature type="domain" description="DUF985" evidence="1">
    <location>
        <begin position="4"/>
        <end position="132"/>
    </location>
</feature>
<accession>A0A7W6R802</accession>
<dbReference type="AlphaFoldDB" id="A0A7W6R802"/>
<organism evidence="2 3">
    <name type="scientific">Rhizobium esperanzae</name>
    <dbReference type="NCBI Taxonomy" id="1967781"/>
    <lineage>
        <taxon>Bacteria</taxon>
        <taxon>Pseudomonadati</taxon>
        <taxon>Pseudomonadota</taxon>
        <taxon>Alphaproteobacteria</taxon>
        <taxon>Hyphomicrobiales</taxon>
        <taxon>Rhizobiaceae</taxon>
        <taxon>Rhizobium/Agrobacterium group</taxon>
        <taxon>Rhizobium</taxon>
    </lineage>
</organism>
<dbReference type="PANTHER" id="PTHR33387">
    <property type="entry name" value="RMLC-LIKE JELLY ROLL FOLD PROTEIN"/>
    <property type="match status" value="1"/>
</dbReference>
<dbReference type="Pfam" id="PF06172">
    <property type="entry name" value="Cupin_5"/>
    <property type="match status" value="1"/>
</dbReference>
<proteinExistence type="predicted"/>
<name>A0A7W6R802_9HYPH</name>
<gene>
    <name evidence="2" type="ORF">GGD57_005175</name>
</gene>
<dbReference type="InterPro" id="IPR039935">
    <property type="entry name" value="YML079W-like"/>
</dbReference>
<dbReference type="SUPFAM" id="SSF51182">
    <property type="entry name" value="RmlC-like cupins"/>
    <property type="match status" value="1"/>
</dbReference>
<dbReference type="EMBL" id="JACIFY010000023">
    <property type="protein sequence ID" value="MBB4238563.1"/>
    <property type="molecule type" value="Genomic_DNA"/>
</dbReference>
<dbReference type="CDD" id="cd06121">
    <property type="entry name" value="cupin_YML079wp"/>
    <property type="match status" value="1"/>
</dbReference>
<dbReference type="Gene3D" id="2.60.120.10">
    <property type="entry name" value="Jelly Rolls"/>
    <property type="match status" value="1"/>
</dbReference>
<evidence type="ECO:0000313" key="3">
    <source>
        <dbReference type="Proteomes" id="UP000540909"/>
    </source>
</evidence>